<feature type="compositionally biased region" description="Low complexity" evidence="1">
    <location>
        <begin position="61"/>
        <end position="71"/>
    </location>
</feature>
<protein>
    <submittedName>
        <fullName evidence="3">SH3 domain-containing protein</fullName>
    </submittedName>
</protein>
<evidence type="ECO:0000256" key="1">
    <source>
        <dbReference type="SAM" id="MobiDB-lite"/>
    </source>
</evidence>
<name>A0A6N0I053_9GAMM</name>
<dbReference type="Gene3D" id="2.30.30.40">
    <property type="entry name" value="SH3 Domains"/>
    <property type="match status" value="1"/>
</dbReference>
<dbReference type="KEGG" id="rev:HUE57_18205"/>
<dbReference type="InterPro" id="IPR003646">
    <property type="entry name" value="SH3-like_bac-type"/>
</dbReference>
<sequence length="149" mass="16734">MMRERDNRIDPRELPEDMGLAVEPKRRKPKPRPEQSKTWLKVTGALVALFVLSSVIYNWSGESETPESSESAQGKSEPLPEPAVDHREQRWVHERVNMRGGAGTSHAVIETLAVGSQLAVISQSGRWSKVETESGLVGYIYSPLLKRER</sequence>
<keyword evidence="4" id="KW-1185">Reference proteome</keyword>
<gene>
    <name evidence="3" type="ORF">HUE57_18205</name>
</gene>
<evidence type="ECO:0000259" key="2">
    <source>
        <dbReference type="SMART" id="SM00287"/>
    </source>
</evidence>
<feature type="region of interest" description="Disordered" evidence="1">
    <location>
        <begin position="61"/>
        <end position="89"/>
    </location>
</feature>
<organism evidence="3 4">
    <name type="scientific">Candidatus Reidiella endopervernicosa</name>
    <dbReference type="NCBI Taxonomy" id="2738883"/>
    <lineage>
        <taxon>Bacteria</taxon>
        <taxon>Pseudomonadati</taxon>
        <taxon>Pseudomonadota</taxon>
        <taxon>Gammaproteobacteria</taxon>
        <taxon>Candidatus Reidiella</taxon>
    </lineage>
</organism>
<accession>A0A6N0I053</accession>
<reference evidence="3 4" key="1">
    <citation type="submission" date="2020-05" db="EMBL/GenBank/DDBJ databases">
        <title>Horizontal transmission and recombination maintain forever young bacterial symbiont genomes.</title>
        <authorList>
            <person name="Russell S.L."/>
            <person name="Pepper-Tunick E."/>
            <person name="Svedberg J."/>
            <person name="Byrne A."/>
            <person name="Ruelas Castillo J."/>
            <person name="Vollmers C."/>
            <person name="Beinart R.A."/>
            <person name="Corbett-Detig R."/>
        </authorList>
    </citation>
    <scope>NUCLEOTIDE SEQUENCE [LARGE SCALE GENOMIC DNA]</scope>
    <source>
        <strain evidence="3">Santa_Monica_outfall</strain>
    </source>
</reference>
<dbReference type="RefSeq" id="WP_078484478.1">
    <property type="nucleotide sequence ID" value="NZ_CP054491.1"/>
</dbReference>
<feature type="domain" description="SH3b" evidence="2">
    <location>
        <begin position="86"/>
        <end position="148"/>
    </location>
</feature>
<evidence type="ECO:0000313" key="4">
    <source>
        <dbReference type="Proteomes" id="UP000509658"/>
    </source>
</evidence>
<evidence type="ECO:0000313" key="3">
    <source>
        <dbReference type="EMBL" id="QKQ28000.1"/>
    </source>
</evidence>
<feature type="compositionally biased region" description="Basic and acidic residues" evidence="1">
    <location>
        <begin position="1"/>
        <end position="15"/>
    </location>
</feature>
<dbReference type="EMBL" id="CP054491">
    <property type="protein sequence ID" value="QKQ28000.1"/>
    <property type="molecule type" value="Genomic_DNA"/>
</dbReference>
<feature type="region of interest" description="Disordered" evidence="1">
    <location>
        <begin position="1"/>
        <end position="38"/>
    </location>
</feature>
<dbReference type="SMART" id="SM00287">
    <property type="entry name" value="SH3b"/>
    <property type="match status" value="1"/>
</dbReference>
<dbReference type="Proteomes" id="UP000509658">
    <property type="component" value="Chromosome"/>
</dbReference>
<proteinExistence type="predicted"/>
<dbReference type="Pfam" id="PF08239">
    <property type="entry name" value="SH3_3"/>
    <property type="match status" value="1"/>
</dbReference>
<dbReference type="AlphaFoldDB" id="A0A6N0I053"/>